<feature type="chain" id="PRO_5021329940" description="DUF2946 domain-containing protein" evidence="2">
    <location>
        <begin position="23"/>
        <end position="130"/>
    </location>
</feature>
<accession>A0A508X3P2</accession>
<evidence type="ECO:0000256" key="2">
    <source>
        <dbReference type="SAM" id="SignalP"/>
    </source>
</evidence>
<keyword evidence="2" id="KW-0732">Signal</keyword>
<protein>
    <recommendedName>
        <fullName evidence="4">DUF2946 domain-containing protein</fullName>
    </recommendedName>
</protein>
<evidence type="ECO:0000313" key="3">
    <source>
        <dbReference type="EMBL" id="VTZ64448.1"/>
    </source>
</evidence>
<name>A0A508X3P2_9HYPH</name>
<reference evidence="3" key="1">
    <citation type="submission" date="2019-06" db="EMBL/GenBank/DDBJ databases">
        <authorList>
            <person name="Le Quere A."/>
            <person name="Colella S."/>
        </authorList>
    </citation>
    <scope>NUCLEOTIDE SEQUENCE</scope>
    <source>
        <strain evidence="3">EmedicaeMD41</strain>
    </source>
</reference>
<dbReference type="AlphaFoldDB" id="A0A508X3P2"/>
<sequence length="130" mass="14099">MLRWLAIMLVFLSAPLSGGLGAAAQARDLAVRASDPHHVVLLTERGSHGAQIPHTACEDSRHCKHPAKPVHPFLCSACIAVGVTLPSLVRTYSSSERLAPGRDDELRALRLKPRYPPPKPPSSRAFRKIA</sequence>
<dbReference type="Proteomes" id="UP000507954">
    <property type="component" value="Unassembled WGS sequence"/>
</dbReference>
<evidence type="ECO:0000256" key="1">
    <source>
        <dbReference type="SAM" id="MobiDB-lite"/>
    </source>
</evidence>
<evidence type="ECO:0008006" key="4">
    <source>
        <dbReference type="Google" id="ProtNLM"/>
    </source>
</evidence>
<gene>
    <name evidence="3" type="ORF">EMEDMD4_60030</name>
</gene>
<organism evidence="3">
    <name type="scientific">Sinorhizobium medicae</name>
    <dbReference type="NCBI Taxonomy" id="110321"/>
    <lineage>
        <taxon>Bacteria</taxon>
        <taxon>Pseudomonadati</taxon>
        <taxon>Pseudomonadota</taxon>
        <taxon>Alphaproteobacteria</taxon>
        <taxon>Hyphomicrobiales</taxon>
        <taxon>Rhizobiaceae</taxon>
        <taxon>Sinorhizobium/Ensifer group</taxon>
        <taxon>Sinorhizobium</taxon>
    </lineage>
</organism>
<feature type="signal peptide" evidence="2">
    <location>
        <begin position="1"/>
        <end position="22"/>
    </location>
</feature>
<feature type="region of interest" description="Disordered" evidence="1">
    <location>
        <begin position="103"/>
        <end position="130"/>
    </location>
</feature>
<dbReference type="EMBL" id="CABFNB010000128">
    <property type="protein sequence ID" value="VTZ64448.1"/>
    <property type="molecule type" value="Genomic_DNA"/>
</dbReference>
<proteinExistence type="predicted"/>